<keyword evidence="2" id="KW-0175">Coiled coil</keyword>
<feature type="domain" description="C2H2-type" evidence="6">
    <location>
        <begin position="1322"/>
        <end position="1349"/>
    </location>
</feature>
<keyword evidence="1" id="KW-0479">Metal-binding</keyword>
<evidence type="ECO:0000256" key="3">
    <source>
        <dbReference type="SAM" id="MobiDB-lite"/>
    </source>
</evidence>
<feature type="domain" description="C2H2-type" evidence="6">
    <location>
        <begin position="1238"/>
        <end position="1265"/>
    </location>
</feature>
<feature type="domain" description="C2" evidence="5">
    <location>
        <begin position="336"/>
        <end position="465"/>
    </location>
</feature>
<feature type="region of interest" description="Disordered" evidence="3">
    <location>
        <begin position="829"/>
        <end position="861"/>
    </location>
</feature>
<dbReference type="PROSITE" id="PS50157">
    <property type="entry name" value="ZINC_FINGER_C2H2_2"/>
    <property type="match status" value="4"/>
</dbReference>
<dbReference type="InterPro" id="IPR000008">
    <property type="entry name" value="C2_dom"/>
</dbReference>
<keyword evidence="4" id="KW-0812">Transmembrane</keyword>
<evidence type="ECO:0000313" key="8">
    <source>
        <dbReference type="EMBL" id="CAH3042945.1"/>
    </source>
</evidence>
<dbReference type="PROSITE" id="PS00028">
    <property type="entry name" value="ZINC_FINGER_C2H2_1"/>
    <property type="match status" value="2"/>
</dbReference>
<organism evidence="8 9">
    <name type="scientific">Porites lobata</name>
    <dbReference type="NCBI Taxonomy" id="104759"/>
    <lineage>
        <taxon>Eukaryota</taxon>
        <taxon>Metazoa</taxon>
        <taxon>Cnidaria</taxon>
        <taxon>Anthozoa</taxon>
        <taxon>Hexacorallia</taxon>
        <taxon>Scleractinia</taxon>
        <taxon>Fungiina</taxon>
        <taxon>Poritidae</taxon>
        <taxon>Porites</taxon>
    </lineage>
</organism>
<dbReference type="PANTHER" id="PTHR21574:SF0">
    <property type="entry name" value="CENTROSOMAL PROTEIN OF 120 KDA"/>
    <property type="match status" value="1"/>
</dbReference>
<feature type="domain" description="SET" evidence="7">
    <location>
        <begin position="1034"/>
        <end position="1150"/>
    </location>
</feature>
<dbReference type="Proteomes" id="UP001159405">
    <property type="component" value="Unassembled WGS sequence"/>
</dbReference>
<dbReference type="PROSITE" id="PS50004">
    <property type="entry name" value="C2"/>
    <property type="match status" value="1"/>
</dbReference>
<feature type="domain" description="C2H2-type" evidence="6">
    <location>
        <begin position="1266"/>
        <end position="1293"/>
    </location>
</feature>
<feature type="region of interest" description="Disordered" evidence="3">
    <location>
        <begin position="933"/>
        <end position="955"/>
    </location>
</feature>
<keyword evidence="4" id="KW-0472">Membrane</keyword>
<dbReference type="Gene3D" id="3.30.160.60">
    <property type="entry name" value="Classic Zinc Finger"/>
    <property type="match status" value="3"/>
</dbReference>
<dbReference type="SUPFAM" id="SSF57667">
    <property type="entry name" value="beta-beta-alpha zinc fingers"/>
    <property type="match status" value="2"/>
</dbReference>
<accession>A0ABN8N4R5</accession>
<dbReference type="InterPro" id="IPR036236">
    <property type="entry name" value="Znf_C2H2_sf"/>
</dbReference>
<evidence type="ECO:0000256" key="1">
    <source>
        <dbReference type="PROSITE-ProRule" id="PRU00042"/>
    </source>
</evidence>
<evidence type="ECO:0000259" key="5">
    <source>
        <dbReference type="PROSITE" id="PS50004"/>
    </source>
</evidence>
<evidence type="ECO:0000259" key="6">
    <source>
        <dbReference type="PROSITE" id="PS50157"/>
    </source>
</evidence>
<dbReference type="Pfam" id="PF21549">
    <property type="entry name" value="PRDM2_PR"/>
    <property type="match status" value="1"/>
</dbReference>
<dbReference type="SUPFAM" id="SSF82199">
    <property type="entry name" value="SET domain"/>
    <property type="match status" value="1"/>
</dbReference>
<dbReference type="InterPro" id="IPR022136">
    <property type="entry name" value="DUF3668"/>
</dbReference>
<proteinExistence type="predicted"/>
<feature type="region of interest" description="Disordered" evidence="3">
    <location>
        <begin position="241"/>
        <end position="343"/>
    </location>
</feature>
<dbReference type="PROSITE" id="PS50280">
    <property type="entry name" value="SET"/>
    <property type="match status" value="1"/>
</dbReference>
<dbReference type="InterPro" id="IPR001214">
    <property type="entry name" value="SET_dom"/>
</dbReference>
<evidence type="ECO:0000259" key="7">
    <source>
        <dbReference type="PROSITE" id="PS50280"/>
    </source>
</evidence>
<feature type="coiled-coil region" evidence="2">
    <location>
        <begin position="603"/>
        <end position="825"/>
    </location>
</feature>
<sequence length="1515" mass="170393">MLSLEDDTQPSQSPAGKQQQTQQADEGRRSGPSSRFQTIQFTLNEEQGYYEIGPQQDGNQIFVLSVTIGLASNLAKLIPSKFTLTDPNLGGGFYFYYSLLTNDVTNEVFHDLLQPNFPAERASVRICSNVDHLREFFTQHSGLEIHLCSGDQILGKAVVSFQGLLSERETLATPAVIEGMFPLLAPGSSHQHLGPPQDTEPGVGVSVSLRCEQPDIARNVPTGSSPAGGRDMRGQVIVKSELQLHSSPKQVSVPVSPPRGRPRKDSKEANANAPMGYPSETPPRPLSSTPHGAEEHHDPTSAVNARTQKQQYSPPKKSKTTAPAPPPQVTEPGPSTIPPLRTRLPLEPSAHHFCFSIDLRSISNLEVSSPVNCYLRYTYPFFGSSAPVMTSPPVQVQRNTEVLLPKSFCAFDFAASPHSLQDTLTRVPLVIEVWHKDSMAGNVLIGVSTALLASVLSANRVEGQVTGYRQIYNERIFVLTTEKPPRKIGELHVVLGLEDLGPVNLHQVMGANEYSLSSSLESSQASSAIPLAEPQRVPPAQPKPPPGTDPRDTAEYKAALELELWKEQQEEMFQAQMQHRENSQMKALADEWKKRDKERELMVKKKLEEYSRLEGKLKQSIAELEKREKQLTINETQVTHMREQLEREHDRKMTEIREAARRMKDECSHQVEMERMKVKDLEQQKQRLVEQVYEAEKRYQSKENEFMAYKEQQLTKPEVKLESEINLLKMEKAELERKLETANKSKIHYKQQWGRALRELARMKQQEQTAARARLKKQEQELEHMRLRYLAAEEKEVVKSEKEELEEIKLELSRLKQQEEAKTRLNQVPAEGQENPGVPPIMNSSQRRTVKRSSGLTSVVEDDEEDVDSRIAKLIEERDTLLHTGVYTTDDRIIVELDKQIRDAIASRGSPGFETVSSQHAARAQQRSYLFHAESFSSTPKSSKEKKGAAGRNPEEKRLQFAAETVMDCLFGRYRPGFVDAKNIGNSERRGGRKEVGGYSIFFFSGKTFSHGLSNESMEDTHVHQSNALKSLPPELCLCVSSIPGAKFGVCTRKHIPGGTWIGPFVGKRVRPDELEPGTDTSQMWEIFEGNKLSYFIDGRDPGHSSWMRFIQCARSKDEQNLCVFQYRNDVYYRSFKDIAAGEELLVWYDEKYLQHFGIPTGLQNLSSMTRGVEEQLQPTLQLPLQNRTAFFPRRSSTESNHTDPQSSPLSDAESDVSDGGNSQVPIAKSPVGELASWRCQQCHKTFAQRLALQMHVCPSQPSKPFNCGQCNVSFSSSSQLRAHVISHSSKKPFKCGFCLRAFAGATTLNNHIRSHMGRKPFGCEKCGKTFSQAGLLARHARSPRECKASVLLEMEGENKVLQVENPVFGNLFKTSGLHEPAAKRAKVASPLQVIPTQSPRQSFAADDIQQCLFKTTSVRPVNMQHLLAKRQENTCFYIIVFLNASLNINVFFLAWSLFKIIPFISMNSLINNEYHTRRSVVNKRFVSKEMFGKSVDTTKKDTLKLVKLSNVKIC</sequence>
<keyword evidence="1" id="KW-0863">Zinc-finger</keyword>
<protein>
    <submittedName>
        <fullName evidence="8">Uncharacterized protein</fullName>
    </submittedName>
</protein>
<dbReference type="InterPro" id="IPR046341">
    <property type="entry name" value="SET_dom_sf"/>
</dbReference>
<feature type="domain" description="C2H2-type" evidence="6">
    <location>
        <begin position="1294"/>
        <end position="1321"/>
    </location>
</feature>
<dbReference type="InterPro" id="IPR039893">
    <property type="entry name" value="CEP120-like"/>
</dbReference>
<dbReference type="EMBL" id="CALNXK010000010">
    <property type="protein sequence ID" value="CAH3042945.1"/>
    <property type="molecule type" value="Genomic_DNA"/>
</dbReference>
<evidence type="ECO:0000256" key="4">
    <source>
        <dbReference type="SAM" id="Phobius"/>
    </source>
</evidence>
<feature type="compositionally biased region" description="Polar residues" evidence="3">
    <location>
        <begin position="842"/>
        <end position="857"/>
    </location>
</feature>
<dbReference type="InterPro" id="IPR013087">
    <property type="entry name" value="Znf_C2H2_type"/>
</dbReference>
<feature type="region of interest" description="Disordered" evidence="3">
    <location>
        <begin position="525"/>
        <end position="552"/>
    </location>
</feature>
<feature type="region of interest" description="Disordered" evidence="3">
    <location>
        <begin position="1193"/>
        <end position="1226"/>
    </location>
</feature>
<name>A0ABN8N4R5_9CNID</name>
<dbReference type="Gene3D" id="2.170.270.10">
    <property type="entry name" value="SET domain"/>
    <property type="match status" value="1"/>
</dbReference>
<keyword evidence="4" id="KW-1133">Transmembrane helix</keyword>
<feature type="compositionally biased region" description="Polar residues" evidence="3">
    <location>
        <begin position="9"/>
        <end position="24"/>
    </location>
</feature>
<evidence type="ECO:0000256" key="2">
    <source>
        <dbReference type="SAM" id="Coils"/>
    </source>
</evidence>
<gene>
    <name evidence="8" type="ORF">PLOB_00000750</name>
</gene>
<comment type="caution">
    <text evidence="8">The sequence shown here is derived from an EMBL/GenBank/DDBJ whole genome shotgun (WGS) entry which is preliminary data.</text>
</comment>
<feature type="region of interest" description="Disordered" evidence="3">
    <location>
        <begin position="1"/>
        <end position="34"/>
    </location>
</feature>
<keyword evidence="1" id="KW-0862">Zinc</keyword>
<dbReference type="SMART" id="SM00317">
    <property type="entry name" value="SET"/>
    <property type="match status" value="1"/>
</dbReference>
<feature type="compositionally biased region" description="Basic and acidic residues" evidence="3">
    <location>
        <begin position="942"/>
        <end position="955"/>
    </location>
</feature>
<feature type="transmembrane region" description="Helical" evidence="4">
    <location>
        <begin position="1437"/>
        <end position="1459"/>
    </location>
</feature>
<dbReference type="Pfam" id="PF12416">
    <property type="entry name" value="DUF3668"/>
    <property type="match status" value="1"/>
</dbReference>
<dbReference type="Pfam" id="PF00096">
    <property type="entry name" value="zf-C2H2"/>
    <property type="match status" value="2"/>
</dbReference>
<keyword evidence="9" id="KW-1185">Reference proteome</keyword>
<dbReference type="PANTHER" id="PTHR21574">
    <property type="entry name" value="CENTROSOMAL PROTEIN OF 120 KDA"/>
    <property type="match status" value="1"/>
</dbReference>
<reference evidence="8 9" key="1">
    <citation type="submission" date="2022-05" db="EMBL/GenBank/DDBJ databases">
        <authorList>
            <consortium name="Genoscope - CEA"/>
            <person name="William W."/>
        </authorList>
    </citation>
    <scope>NUCLEOTIDE SEQUENCE [LARGE SCALE GENOMIC DNA]</scope>
</reference>
<dbReference type="SMART" id="SM00355">
    <property type="entry name" value="ZnF_C2H2"/>
    <property type="match status" value="4"/>
</dbReference>
<evidence type="ECO:0000313" key="9">
    <source>
        <dbReference type="Proteomes" id="UP001159405"/>
    </source>
</evidence>
<feature type="compositionally biased region" description="Polar residues" evidence="3">
    <location>
        <begin position="1198"/>
        <end position="1210"/>
    </location>
</feature>
<feature type="compositionally biased region" description="Pro residues" evidence="3">
    <location>
        <begin position="536"/>
        <end position="548"/>
    </location>
</feature>